<protein>
    <submittedName>
        <fullName evidence="6">Cysteine synthase A</fullName>
        <ecNumber evidence="6">2.5.1.47</ecNumber>
    </submittedName>
</protein>
<keyword evidence="7" id="KW-1185">Reference proteome</keyword>
<comment type="caution">
    <text evidence="6">The sequence shown here is derived from an EMBL/GenBank/DDBJ whole genome shotgun (WGS) entry which is preliminary data.</text>
</comment>
<comment type="subunit">
    <text evidence="2">Homodimer.</text>
</comment>
<dbReference type="EMBL" id="JACHGN010000011">
    <property type="protein sequence ID" value="MBB5135505.1"/>
    <property type="molecule type" value="Genomic_DNA"/>
</dbReference>
<evidence type="ECO:0000313" key="6">
    <source>
        <dbReference type="EMBL" id="MBB5135505.1"/>
    </source>
</evidence>
<gene>
    <name evidence="6" type="ORF">HNP84_005249</name>
</gene>
<keyword evidence="3 6" id="KW-0808">Transferase</keyword>
<dbReference type="GO" id="GO:0004124">
    <property type="term" value="F:cysteine synthase activity"/>
    <property type="evidence" value="ECO:0007669"/>
    <property type="project" value="UniProtKB-EC"/>
</dbReference>
<evidence type="ECO:0000259" key="5">
    <source>
        <dbReference type="Pfam" id="PF00291"/>
    </source>
</evidence>
<evidence type="ECO:0000256" key="3">
    <source>
        <dbReference type="ARBA" id="ARBA00022679"/>
    </source>
</evidence>
<dbReference type="InterPro" id="IPR001926">
    <property type="entry name" value="TrpB-like_PALP"/>
</dbReference>
<dbReference type="PANTHER" id="PTHR10314">
    <property type="entry name" value="CYSTATHIONINE BETA-SYNTHASE"/>
    <property type="match status" value="1"/>
</dbReference>
<comment type="cofactor">
    <cofactor evidence="1">
        <name>pyridoxal 5'-phosphate</name>
        <dbReference type="ChEBI" id="CHEBI:597326"/>
    </cofactor>
</comment>
<evidence type="ECO:0000256" key="1">
    <source>
        <dbReference type="ARBA" id="ARBA00001933"/>
    </source>
</evidence>
<sequence length="347" mass="37599">MDLGEALPETPVIRLLHPRLDLFCKLEYCNIHGSSKDRSAYWILRRAIERGDVTEKTTVIESSSGNFALSMASFCRLLGLTFVPVIDPNTNPATEMQLRLLCERVEKVTEADGAGGYLQVRLARIRRLLTELPAAYWPNQYANADARQAHERLTGAELCRALERLDYLFVGVSTAGTIAGLSRQAKRAFPGVRVVAVDSAGSAIFGNPPRRRRIPGLGSSIVPPLLDSALIDEVVIVEEADAVAGCHRLLSEHGIFAGGSTGSVYAAITRYFADYEDFTVPESFTDTRSFAAAERLTDPGSFQGPASGRPAVAFICADRGVAYADTLYNPEWVRDALGAESGMIAGV</sequence>
<dbReference type="InterPro" id="IPR050214">
    <property type="entry name" value="Cys_Synth/Cystath_Beta-Synth"/>
</dbReference>
<reference evidence="6 7" key="1">
    <citation type="submission" date="2020-08" db="EMBL/GenBank/DDBJ databases">
        <title>Genomic Encyclopedia of Type Strains, Phase IV (KMG-IV): sequencing the most valuable type-strain genomes for metagenomic binning, comparative biology and taxonomic classification.</title>
        <authorList>
            <person name="Goeker M."/>
        </authorList>
    </citation>
    <scope>NUCLEOTIDE SEQUENCE [LARGE SCALE GENOMIC DNA]</scope>
    <source>
        <strain evidence="6 7">DSM 45615</strain>
    </source>
</reference>
<accession>A0A840PHI7</accession>
<evidence type="ECO:0000256" key="2">
    <source>
        <dbReference type="ARBA" id="ARBA00011738"/>
    </source>
</evidence>
<dbReference type="InterPro" id="IPR036052">
    <property type="entry name" value="TrpB-like_PALP_sf"/>
</dbReference>
<name>A0A840PHI7_9ACTN</name>
<dbReference type="AlphaFoldDB" id="A0A840PHI7"/>
<dbReference type="InterPro" id="IPR023927">
    <property type="entry name" value="SbnA"/>
</dbReference>
<organism evidence="6 7">
    <name type="scientific">Thermocatellispora tengchongensis</name>
    <dbReference type="NCBI Taxonomy" id="1073253"/>
    <lineage>
        <taxon>Bacteria</taxon>
        <taxon>Bacillati</taxon>
        <taxon>Actinomycetota</taxon>
        <taxon>Actinomycetes</taxon>
        <taxon>Streptosporangiales</taxon>
        <taxon>Streptosporangiaceae</taxon>
        <taxon>Thermocatellispora</taxon>
    </lineage>
</organism>
<dbReference type="SUPFAM" id="SSF53686">
    <property type="entry name" value="Tryptophan synthase beta subunit-like PLP-dependent enzymes"/>
    <property type="match status" value="1"/>
</dbReference>
<evidence type="ECO:0000313" key="7">
    <source>
        <dbReference type="Proteomes" id="UP000578449"/>
    </source>
</evidence>
<feature type="domain" description="Tryptophan synthase beta chain-like PALP" evidence="5">
    <location>
        <begin position="9"/>
        <end position="270"/>
    </location>
</feature>
<proteinExistence type="predicted"/>
<dbReference type="Pfam" id="PF00291">
    <property type="entry name" value="PALP"/>
    <property type="match status" value="1"/>
</dbReference>
<dbReference type="CDD" id="cd01561">
    <property type="entry name" value="CBS_like"/>
    <property type="match status" value="1"/>
</dbReference>
<dbReference type="RefSeq" id="WP_221336734.1">
    <property type="nucleotide sequence ID" value="NZ_BAABIX010000002.1"/>
</dbReference>
<dbReference type="Proteomes" id="UP000578449">
    <property type="component" value="Unassembled WGS sequence"/>
</dbReference>
<keyword evidence="4" id="KW-0663">Pyridoxal phosphate</keyword>
<evidence type="ECO:0000256" key="4">
    <source>
        <dbReference type="ARBA" id="ARBA00022898"/>
    </source>
</evidence>
<dbReference type="NCBIfam" id="TIGR03945">
    <property type="entry name" value="PLP_SbnA_fam"/>
    <property type="match status" value="1"/>
</dbReference>
<dbReference type="Gene3D" id="3.40.50.1100">
    <property type="match status" value="2"/>
</dbReference>
<dbReference type="EC" id="2.5.1.47" evidence="6"/>